<dbReference type="InParanoid" id="B9RNL2"/>
<sequence length="78" mass="9324">MELEKFTPWSYYSWEGSEVAVHEFIDLPWVKWKKELGRECFQQNEADAILQTPLSKFRLNKRPIWQNQANSVPNGRII</sequence>
<dbReference type="Proteomes" id="UP000008311">
    <property type="component" value="Unassembled WGS sequence"/>
</dbReference>
<keyword evidence="2" id="KW-1185">Reference proteome</keyword>
<gene>
    <name evidence="1" type="ORF">RCOM_1339950</name>
</gene>
<proteinExistence type="predicted"/>
<reference evidence="2" key="1">
    <citation type="journal article" date="2010" name="Nat. Biotechnol.">
        <title>Draft genome sequence of the oilseed species Ricinus communis.</title>
        <authorList>
            <person name="Chan A.P."/>
            <person name="Crabtree J."/>
            <person name="Zhao Q."/>
            <person name="Lorenzi H."/>
            <person name="Orvis J."/>
            <person name="Puiu D."/>
            <person name="Melake-Berhan A."/>
            <person name="Jones K.M."/>
            <person name="Redman J."/>
            <person name="Chen G."/>
            <person name="Cahoon E.B."/>
            <person name="Gedil M."/>
            <person name="Stanke M."/>
            <person name="Haas B.J."/>
            <person name="Wortman J.R."/>
            <person name="Fraser-Liggett C.M."/>
            <person name="Ravel J."/>
            <person name="Rabinowicz P.D."/>
        </authorList>
    </citation>
    <scope>NUCLEOTIDE SEQUENCE [LARGE SCALE GENOMIC DNA]</scope>
    <source>
        <strain evidence="2">cv. Hale</strain>
    </source>
</reference>
<dbReference type="EMBL" id="EQ973790">
    <property type="protein sequence ID" value="EEF47067.1"/>
    <property type="molecule type" value="Genomic_DNA"/>
</dbReference>
<evidence type="ECO:0000313" key="1">
    <source>
        <dbReference type="EMBL" id="EEF47067.1"/>
    </source>
</evidence>
<name>B9RNL2_RICCO</name>
<accession>B9RNL2</accession>
<evidence type="ECO:0000313" key="2">
    <source>
        <dbReference type="Proteomes" id="UP000008311"/>
    </source>
</evidence>
<dbReference type="AlphaFoldDB" id="B9RNL2"/>
<protein>
    <submittedName>
        <fullName evidence="1">Uncharacterized protein</fullName>
    </submittedName>
</protein>
<organism evidence="1 2">
    <name type="scientific">Ricinus communis</name>
    <name type="common">Castor bean</name>
    <dbReference type="NCBI Taxonomy" id="3988"/>
    <lineage>
        <taxon>Eukaryota</taxon>
        <taxon>Viridiplantae</taxon>
        <taxon>Streptophyta</taxon>
        <taxon>Embryophyta</taxon>
        <taxon>Tracheophyta</taxon>
        <taxon>Spermatophyta</taxon>
        <taxon>Magnoliopsida</taxon>
        <taxon>eudicotyledons</taxon>
        <taxon>Gunneridae</taxon>
        <taxon>Pentapetalae</taxon>
        <taxon>rosids</taxon>
        <taxon>fabids</taxon>
        <taxon>Malpighiales</taxon>
        <taxon>Euphorbiaceae</taxon>
        <taxon>Acalyphoideae</taxon>
        <taxon>Acalypheae</taxon>
        <taxon>Ricinus</taxon>
    </lineage>
</organism>